<accession>A0A498NX13</accession>
<gene>
    <name evidence="2" type="ORF">ROHU_003216</name>
</gene>
<proteinExistence type="predicted"/>
<dbReference type="EMBL" id="QBIY01009116">
    <property type="protein sequence ID" value="RXN36129.1"/>
    <property type="molecule type" value="Genomic_DNA"/>
</dbReference>
<protein>
    <submittedName>
        <fullName evidence="2">Rho GTPase-activating 17-like isoform X3</fullName>
    </submittedName>
</protein>
<evidence type="ECO:0000256" key="1">
    <source>
        <dbReference type="SAM" id="MobiDB-lite"/>
    </source>
</evidence>
<dbReference type="Proteomes" id="UP000290572">
    <property type="component" value="Unassembled WGS sequence"/>
</dbReference>
<evidence type="ECO:0000313" key="2">
    <source>
        <dbReference type="EMBL" id="RXN36129.1"/>
    </source>
</evidence>
<organism evidence="2 3">
    <name type="scientific">Labeo rohita</name>
    <name type="common">Indian major carp</name>
    <name type="synonym">Cyprinus rohita</name>
    <dbReference type="NCBI Taxonomy" id="84645"/>
    <lineage>
        <taxon>Eukaryota</taxon>
        <taxon>Metazoa</taxon>
        <taxon>Chordata</taxon>
        <taxon>Craniata</taxon>
        <taxon>Vertebrata</taxon>
        <taxon>Euteleostomi</taxon>
        <taxon>Actinopterygii</taxon>
        <taxon>Neopterygii</taxon>
        <taxon>Teleostei</taxon>
        <taxon>Ostariophysi</taxon>
        <taxon>Cypriniformes</taxon>
        <taxon>Cyprinidae</taxon>
        <taxon>Labeoninae</taxon>
        <taxon>Labeonini</taxon>
        <taxon>Labeo</taxon>
    </lineage>
</organism>
<comment type="caution">
    <text evidence="2">The sequence shown here is derived from an EMBL/GenBank/DDBJ whole genome shotgun (WGS) entry which is preliminary data.</text>
</comment>
<name>A0A498NX13_LABRO</name>
<reference evidence="2 3" key="1">
    <citation type="submission" date="2018-03" db="EMBL/GenBank/DDBJ databases">
        <title>Draft genome sequence of Rohu Carp (Labeo rohita).</title>
        <authorList>
            <person name="Das P."/>
            <person name="Kushwaha B."/>
            <person name="Joshi C.G."/>
            <person name="Kumar D."/>
            <person name="Nagpure N.S."/>
            <person name="Sahoo L."/>
            <person name="Das S.P."/>
            <person name="Bit A."/>
            <person name="Patnaik S."/>
            <person name="Meher P.K."/>
            <person name="Jayasankar P."/>
            <person name="Koringa P.G."/>
            <person name="Patel N.V."/>
            <person name="Hinsu A.T."/>
            <person name="Kumar R."/>
            <person name="Pandey M."/>
            <person name="Agarwal S."/>
            <person name="Srivastava S."/>
            <person name="Singh M."/>
            <person name="Iquebal M.A."/>
            <person name="Jaiswal S."/>
            <person name="Angadi U.B."/>
            <person name="Kumar N."/>
            <person name="Raza M."/>
            <person name="Shah T.M."/>
            <person name="Rai A."/>
            <person name="Jena J.K."/>
        </authorList>
    </citation>
    <scope>NUCLEOTIDE SEQUENCE [LARGE SCALE GENOMIC DNA]</scope>
    <source>
        <strain evidence="2">DASCIFA01</strain>
        <tissue evidence="2">Testis</tissue>
    </source>
</reference>
<feature type="region of interest" description="Disordered" evidence="1">
    <location>
        <begin position="41"/>
        <end position="81"/>
    </location>
</feature>
<sequence length="105" mass="11489">MKKLKAALDCSTSQLEEFYSDPHAVADVDFNVSGVFAMPGCPGTPDSEAGTIDRRRPGSQGSFEYDIPRKDRYKSHPRVYRHDSNSTVVSASYVVASESVTVKAD</sequence>
<keyword evidence="3" id="KW-1185">Reference proteome</keyword>
<dbReference type="STRING" id="84645.A0A498NX13"/>
<dbReference type="AlphaFoldDB" id="A0A498NX13"/>
<evidence type="ECO:0000313" key="3">
    <source>
        <dbReference type="Proteomes" id="UP000290572"/>
    </source>
</evidence>